<dbReference type="Proteomes" id="UP001500064">
    <property type="component" value="Unassembled WGS sequence"/>
</dbReference>
<evidence type="ECO:0000259" key="1">
    <source>
        <dbReference type="Pfam" id="PF00561"/>
    </source>
</evidence>
<dbReference type="Pfam" id="PF00561">
    <property type="entry name" value="Abhydrolase_1"/>
    <property type="match status" value="1"/>
</dbReference>
<evidence type="ECO:0000313" key="2">
    <source>
        <dbReference type="EMBL" id="GAA1615280.1"/>
    </source>
</evidence>
<dbReference type="EMBL" id="BAAAMU010000004">
    <property type="protein sequence ID" value="GAA1615280.1"/>
    <property type="molecule type" value="Genomic_DNA"/>
</dbReference>
<comment type="caution">
    <text evidence="2">The sequence shown here is derived from an EMBL/GenBank/DDBJ whole genome shotgun (WGS) entry which is preliminary data.</text>
</comment>
<feature type="domain" description="AB hydrolase-1" evidence="1">
    <location>
        <begin position="26"/>
        <end position="284"/>
    </location>
</feature>
<dbReference type="GO" id="GO:0016787">
    <property type="term" value="F:hydrolase activity"/>
    <property type="evidence" value="ECO:0007669"/>
    <property type="project" value="UniProtKB-KW"/>
</dbReference>
<dbReference type="PANTHER" id="PTHR43433:SF5">
    <property type="entry name" value="AB HYDROLASE-1 DOMAIN-CONTAINING PROTEIN"/>
    <property type="match status" value="1"/>
</dbReference>
<dbReference type="InterPro" id="IPR000073">
    <property type="entry name" value="AB_hydrolase_1"/>
</dbReference>
<reference evidence="3" key="1">
    <citation type="journal article" date="2019" name="Int. J. Syst. Evol. Microbiol.">
        <title>The Global Catalogue of Microorganisms (GCM) 10K type strain sequencing project: providing services to taxonomists for standard genome sequencing and annotation.</title>
        <authorList>
            <consortium name="The Broad Institute Genomics Platform"/>
            <consortium name="The Broad Institute Genome Sequencing Center for Infectious Disease"/>
            <person name="Wu L."/>
            <person name="Ma J."/>
        </authorList>
    </citation>
    <scope>NUCLEOTIDE SEQUENCE [LARGE SCALE GENOMIC DNA]</scope>
    <source>
        <strain evidence="3">JCM 13929</strain>
    </source>
</reference>
<sequence>MLTVDVASEKQRQLAFEDWGEPDGQPVFLLHGTPGSRFSPCPRASVLYRLGLRVIVYDRPGYGDSDPQPGRTVADAAHDVRVIADKLDIEHFGVLGRSGGGPHALACAALLPDRVTRVAVQVSLAPIEDDGVDGFDWYHGMTEYNRREYSFSRPTHNGASPIVRLRTERAADAIRRSPGQMLVDLEEDLRDQDREVIADSGIRGMLLDNYRKALDKSAQGWIDDRHAFCTPWEFDLSAIKVPTMIWHGTADVFSPPSHSEWLASRIPGAELVFMPDAAHFTAITEMPKLMVWAATGRRW</sequence>
<keyword evidence="3" id="KW-1185">Reference proteome</keyword>
<dbReference type="PANTHER" id="PTHR43433">
    <property type="entry name" value="HYDROLASE, ALPHA/BETA FOLD FAMILY PROTEIN"/>
    <property type="match status" value="1"/>
</dbReference>
<proteinExistence type="predicted"/>
<dbReference type="Gene3D" id="3.40.50.1820">
    <property type="entry name" value="alpha/beta hydrolase"/>
    <property type="match status" value="1"/>
</dbReference>
<accession>A0ABP4QM67</accession>
<dbReference type="PRINTS" id="PR00111">
    <property type="entry name" value="ABHYDROLASE"/>
</dbReference>
<dbReference type="RefSeq" id="WP_346101614.1">
    <property type="nucleotide sequence ID" value="NZ_BAAAMU010000004.1"/>
</dbReference>
<dbReference type="InterPro" id="IPR050471">
    <property type="entry name" value="AB_hydrolase"/>
</dbReference>
<protein>
    <submittedName>
        <fullName evidence="2">Alpha/beta hydrolase</fullName>
    </submittedName>
</protein>
<gene>
    <name evidence="2" type="ORF">GCM10009733_009440</name>
</gene>
<organism evidence="2 3">
    <name type="scientific">Nonomuraea maheshkhaliensis</name>
    <dbReference type="NCBI Taxonomy" id="419590"/>
    <lineage>
        <taxon>Bacteria</taxon>
        <taxon>Bacillati</taxon>
        <taxon>Actinomycetota</taxon>
        <taxon>Actinomycetes</taxon>
        <taxon>Streptosporangiales</taxon>
        <taxon>Streptosporangiaceae</taxon>
        <taxon>Nonomuraea</taxon>
    </lineage>
</organism>
<dbReference type="InterPro" id="IPR029058">
    <property type="entry name" value="AB_hydrolase_fold"/>
</dbReference>
<dbReference type="SUPFAM" id="SSF53474">
    <property type="entry name" value="alpha/beta-Hydrolases"/>
    <property type="match status" value="1"/>
</dbReference>
<evidence type="ECO:0000313" key="3">
    <source>
        <dbReference type="Proteomes" id="UP001500064"/>
    </source>
</evidence>
<name>A0ABP4QM67_9ACTN</name>
<keyword evidence="2" id="KW-0378">Hydrolase</keyword>